<dbReference type="AlphaFoldDB" id="A0A9P0K8M1"/>
<dbReference type="Proteomes" id="UP001152888">
    <property type="component" value="Unassembled WGS sequence"/>
</dbReference>
<proteinExistence type="predicted"/>
<keyword evidence="2" id="KW-1185">Reference proteome</keyword>
<reference evidence="1" key="1">
    <citation type="submission" date="2022-03" db="EMBL/GenBank/DDBJ databases">
        <authorList>
            <person name="Sayadi A."/>
        </authorList>
    </citation>
    <scope>NUCLEOTIDE SEQUENCE</scope>
</reference>
<evidence type="ECO:0000313" key="1">
    <source>
        <dbReference type="EMBL" id="CAH1970145.1"/>
    </source>
</evidence>
<protein>
    <submittedName>
        <fullName evidence="1">Uncharacterized protein</fullName>
    </submittedName>
</protein>
<gene>
    <name evidence="1" type="ORF">ACAOBT_LOCUS8761</name>
</gene>
<sequence>MSLSIADQLAKDTIAIGYEVDISSTIQDNHAILKPHPKMGWHVESGFLKRTEDHSIQGTAYFIHSCCLIH</sequence>
<name>A0A9P0K8M1_ACAOB</name>
<comment type="caution">
    <text evidence="1">The sequence shown here is derived from an EMBL/GenBank/DDBJ whole genome shotgun (WGS) entry which is preliminary data.</text>
</comment>
<organism evidence="1 2">
    <name type="scientific">Acanthoscelides obtectus</name>
    <name type="common">Bean weevil</name>
    <name type="synonym">Bruchus obtectus</name>
    <dbReference type="NCBI Taxonomy" id="200917"/>
    <lineage>
        <taxon>Eukaryota</taxon>
        <taxon>Metazoa</taxon>
        <taxon>Ecdysozoa</taxon>
        <taxon>Arthropoda</taxon>
        <taxon>Hexapoda</taxon>
        <taxon>Insecta</taxon>
        <taxon>Pterygota</taxon>
        <taxon>Neoptera</taxon>
        <taxon>Endopterygota</taxon>
        <taxon>Coleoptera</taxon>
        <taxon>Polyphaga</taxon>
        <taxon>Cucujiformia</taxon>
        <taxon>Chrysomeloidea</taxon>
        <taxon>Chrysomelidae</taxon>
        <taxon>Bruchinae</taxon>
        <taxon>Bruchini</taxon>
        <taxon>Acanthoscelides</taxon>
    </lineage>
</organism>
<accession>A0A9P0K8M1</accession>
<evidence type="ECO:0000313" key="2">
    <source>
        <dbReference type="Proteomes" id="UP001152888"/>
    </source>
</evidence>
<dbReference type="EMBL" id="CAKOFQ010006770">
    <property type="protein sequence ID" value="CAH1970145.1"/>
    <property type="molecule type" value="Genomic_DNA"/>
</dbReference>